<keyword evidence="1" id="KW-0472">Membrane</keyword>
<evidence type="ECO:0000256" key="1">
    <source>
        <dbReference type="SAM" id="Phobius"/>
    </source>
</evidence>
<feature type="transmembrane region" description="Helical" evidence="1">
    <location>
        <begin position="33"/>
        <end position="57"/>
    </location>
</feature>
<dbReference type="OrthoDB" id="4404008at2"/>
<gene>
    <name evidence="2" type="ORF">FC46_GL001453</name>
</gene>
<dbReference type="AlphaFoldDB" id="A0A0R1U601"/>
<keyword evidence="1" id="KW-0812">Transmembrane</keyword>
<dbReference type="Proteomes" id="UP000051036">
    <property type="component" value="Unassembled WGS sequence"/>
</dbReference>
<feature type="transmembrane region" description="Helical" evidence="1">
    <location>
        <begin position="6"/>
        <end position="21"/>
    </location>
</feature>
<reference evidence="2 3" key="1">
    <citation type="journal article" date="2015" name="Genome Announc.">
        <title>Expanding the biotechnology potential of lactobacilli through comparative genomics of 213 strains and associated genera.</title>
        <authorList>
            <person name="Sun Z."/>
            <person name="Harris H.M."/>
            <person name="McCann A."/>
            <person name="Guo C."/>
            <person name="Argimon S."/>
            <person name="Zhang W."/>
            <person name="Yang X."/>
            <person name="Jeffery I.B."/>
            <person name="Cooney J.C."/>
            <person name="Kagawa T.F."/>
            <person name="Liu W."/>
            <person name="Song Y."/>
            <person name="Salvetti E."/>
            <person name="Wrobel A."/>
            <person name="Rasinkangas P."/>
            <person name="Parkhill J."/>
            <person name="Rea M.C."/>
            <person name="O'Sullivan O."/>
            <person name="Ritari J."/>
            <person name="Douillard F.P."/>
            <person name="Paul Ross R."/>
            <person name="Yang R."/>
            <person name="Briner A.E."/>
            <person name="Felis G.E."/>
            <person name="de Vos W.M."/>
            <person name="Barrangou R."/>
            <person name="Klaenhammer T.R."/>
            <person name="Caufield P.W."/>
            <person name="Cui Y."/>
            <person name="Zhang H."/>
            <person name="O'Toole P.W."/>
        </authorList>
    </citation>
    <scope>NUCLEOTIDE SEQUENCE [LARGE SCALE GENOMIC DNA]</scope>
    <source>
        <strain evidence="2 3">DSM 16043</strain>
    </source>
</reference>
<dbReference type="PATRIC" id="fig|1423763.3.peg.1475"/>
<evidence type="ECO:0000313" key="3">
    <source>
        <dbReference type="Proteomes" id="UP000051036"/>
    </source>
</evidence>
<feature type="transmembrane region" description="Helical" evidence="1">
    <location>
        <begin position="69"/>
        <end position="88"/>
    </location>
</feature>
<comment type="caution">
    <text evidence="2">The sequence shown here is derived from an EMBL/GenBank/DDBJ whole genome shotgun (WGS) entry which is preliminary data.</text>
</comment>
<evidence type="ECO:0000313" key="2">
    <source>
        <dbReference type="EMBL" id="KRL88657.1"/>
    </source>
</evidence>
<accession>A0A0R1U601</accession>
<proteinExistence type="predicted"/>
<keyword evidence="1" id="KW-1133">Transmembrane helix</keyword>
<sequence>MRQVWPIFLGILIVIVIGMIFKERKHFAFTKALLLFVLLLLLSSINFLIMFGITFLFMRTDQALKLGSLFMLLGIMVIISGIMLYWGLRFFRKFFPLSNTVLTIIEYYIQWTLIYITIYQAET</sequence>
<keyword evidence="3" id="KW-1185">Reference proteome</keyword>
<dbReference type="RefSeq" id="WP_057799958.1">
    <property type="nucleotide sequence ID" value="NZ_AZFM01000045.1"/>
</dbReference>
<dbReference type="EMBL" id="AZFM01000045">
    <property type="protein sequence ID" value="KRL88657.1"/>
    <property type="molecule type" value="Genomic_DNA"/>
</dbReference>
<protein>
    <submittedName>
        <fullName evidence="2">Uncharacterized protein</fullName>
    </submittedName>
</protein>
<name>A0A0R1U601_9LACO</name>
<organism evidence="2 3">
    <name type="scientific">Lactobacillus kalixensis DSM 16043</name>
    <dbReference type="NCBI Taxonomy" id="1423763"/>
    <lineage>
        <taxon>Bacteria</taxon>
        <taxon>Bacillati</taxon>
        <taxon>Bacillota</taxon>
        <taxon>Bacilli</taxon>
        <taxon>Lactobacillales</taxon>
        <taxon>Lactobacillaceae</taxon>
        <taxon>Lactobacillus</taxon>
    </lineage>
</organism>
<feature type="transmembrane region" description="Helical" evidence="1">
    <location>
        <begin position="100"/>
        <end position="121"/>
    </location>
</feature>